<comment type="caution">
    <text evidence="8">The sequence shown here is derived from an EMBL/GenBank/DDBJ whole genome shotgun (WGS) entry which is preliminary data.</text>
</comment>
<evidence type="ECO:0000256" key="3">
    <source>
        <dbReference type="ARBA" id="ARBA00022448"/>
    </source>
</evidence>
<protein>
    <submittedName>
        <fullName evidence="8">Periplasmic chelated iron-binding protein YfeA</fullName>
    </submittedName>
</protein>
<evidence type="ECO:0000256" key="1">
    <source>
        <dbReference type="ARBA" id="ARBA00004196"/>
    </source>
</evidence>
<dbReference type="InterPro" id="IPR050492">
    <property type="entry name" value="Bact_metal-bind_prot9"/>
</dbReference>
<dbReference type="RefSeq" id="WP_420905930.1">
    <property type="nucleotide sequence ID" value="NZ_BAAFGK010000004.1"/>
</dbReference>
<evidence type="ECO:0000256" key="4">
    <source>
        <dbReference type="ARBA" id="ARBA00022723"/>
    </source>
</evidence>
<evidence type="ECO:0000256" key="2">
    <source>
        <dbReference type="ARBA" id="ARBA00011028"/>
    </source>
</evidence>
<evidence type="ECO:0000256" key="7">
    <source>
        <dbReference type="SAM" id="SignalP"/>
    </source>
</evidence>
<dbReference type="PRINTS" id="PR00690">
    <property type="entry name" value="ADHESNFAMILY"/>
</dbReference>
<comment type="subcellular location">
    <subcellularLocation>
        <location evidence="1">Cell envelope</location>
    </subcellularLocation>
</comment>
<dbReference type="InterPro" id="IPR006127">
    <property type="entry name" value="ZnuA-like"/>
</dbReference>
<dbReference type="InterPro" id="IPR006128">
    <property type="entry name" value="Lipoprotein_PsaA-like"/>
</dbReference>
<dbReference type="PANTHER" id="PTHR42953">
    <property type="entry name" value="HIGH-AFFINITY ZINC UPTAKE SYSTEM PROTEIN ZNUA-RELATED"/>
    <property type="match status" value="1"/>
</dbReference>
<dbReference type="Proteomes" id="UP001628193">
    <property type="component" value="Unassembled WGS sequence"/>
</dbReference>
<dbReference type="PANTHER" id="PTHR42953:SF1">
    <property type="entry name" value="METAL-BINDING PROTEIN HI_0362-RELATED"/>
    <property type="match status" value="1"/>
</dbReference>
<dbReference type="SUPFAM" id="SSF53807">
    <property type="entry name" value="Helical backbone' metal receptor"/>
    <property type="match status" value="1"/>
</dbReference>
<dbReference type="PRINTS" id="PR00691">
    <property type="entry name" value="ADHESINB"/>
</dbReference>
<feature type="signal peptide" evidence="7">
    <location>
        <begin position="1"/>
        <end position="23"/>
    </location>
</feature>
<evidence type="ECO:0000256" key="6">
    <source>
        <dbReference type="RuleBase" id="RU003512"/>
    </source>
</evidence>
<evidence type="ECO:0000313" key="8">
    <source>
        <dbReference type="EMBL" id="GAB0058250.1"/>
    </source>
</evidence>
<keyword evidence="9" id="KW-1185">Reference proteome</keyword>
<feature type="chain" id="PRO_5047477757" evidence="7">
    <location>
        <begin position="24"/>
        <end position="295"/>
    </location>
</feature>
<reference evidence="8 9" key="1">
    <citation type="submission" date="2024-09" db="EMBL/GenBank/DDBJ databases">
        <title>Draft genome sequence of Candidatus Magnetaquicoccaceae bacterium FCR-1.</title>
        <authorList>
            <person name="Shimoshige H."/>
            <person name="Shimamura S."/>
            <person name="Taoka A."/>
            <person name="Kobayashi H."/>
            <person name="Maekawa T."/>
        </authorList>
    </citation>
    <scope>NUCLEOTIDE SEQUENCE [LARGE SCALE GENOMIC DNA]</scope>
    <source>
        <strain evidence="8 9">FCR-1</strain>
    </source>
</reference>
<name>A0ABQ0CC33_9PROT</name>
<keyword evidence="5 7" id="KW-0732">Signal</keyword>
<dbReference type="InterPro" id="IPR006129">
    <property type="entry name" value="AdhesinB"/>
</dbReference>
<dbReference type="CDD" id="cd01137">
    <property type="entry name" value="PsaA"/>
    <property type="match status" value="1"/>
</dbReference>
<evidence type="ECO:0000313" key="9">
    <source>
        <dbReference type="Proteomes" id="UP001628193"/>
    </source>
</evidence>
<sequence length="295" mass="32357">MRKFPVVILLFGLFCWLPTPLRAAPMEVVATHSILGDLARQVGGEHVQVTTLVSPDRDPHTYEPTPADVRRIKGARVVLMNGLGLEGWMDRLVKASGFKGTPVVTTTGIVPRQMEEDGHKITDPHAWNNAANGMIYVHNIVQAFGAADPERLRSYQENGLRLIAEIEALDAETRRLMGAIPAERRKVLIGHDAFGYFADAYGLTFIAPLGLSTESEASAGDIANLIRQIRAEGIQVYFLESSNDPRVVRQIGEATGARAGGTLYVEALSDEKGPAPTYVKLFRHNIEQLRRALVP</sequence>
<gene>
    <name evidence="8" type="primary">yfeA</name>
    <name evidence="8" type="ORF">SIID45300_02596</name>
</gene>
<dbReference type="Pfam" id="PF01297">
    <property type="entry name" value="ZnuA"/>
    <property type="match status" value="1"/>
</dbReference>
<dbReference type="EMBL" id="BAAFGK010000004">
    <property type="protein sequence ID" value="GAB0058250.1"/>
    <property type="molecule type" value="Genomic_DNA"/>
</dbReference>
<proteinExistence type="inferred from homology"/>
<comment type="similarity">
    <text evidence="2 6">Belongs to the bacterial solute-binding protein 9 family.</text>
</comment>
<evidence type="ECO:0000256" key="5">
    <source>
        <dbReference type="ARBA" id="ARBA00022729"/>
    </source>
</evidence>
<keyword evidence="4" id="KW-0479">Metal-binding</keyword>
<keyword evidence="3 6" id="KW-0813">Transport</keyword>
<accession>A0ABQ0CC33</accession>
<organism evidence="8 9">
    <name type="scientific">Candidatus Magnetaquiglobus chichijimensis</name>
    <dbReference type="NCBI Taxonomy" id="3141448"/>
    <lineage>
        <taxon>Bacteria</taxon>
        <taxon>Pseudomonadati</taxon>
        <taxon>Pseudomonadota</taxon>
        <taxon>Magnetococcia</taxon>
        <taxon>Magnetococcales</taxon>
        <taxon>Candidatus Magnetaquicoccaceae</taxon>
        <taxon>Candidatus Magnetaquiglobus</taxon>
    </lineage>
</organism>
<dbReference type="Gene3D" id="3.40.50.1980">
    <property type="entry name" value="Nitrogenase molybdenum iron protein domain"/>
    <property type="match status" value="2"/>
</dbReference>